<dbReference type="GO" id="GO:0016987">
    <property type="term" value="F:sigma factor activity"/>
    <property type="evidence" value="ECO:0007669"/>
    <property type="project" value="UniProtKB-KW"/>
</dbReference>
<dbReference type="Gene3D" id="1.10.10.10">
    <property type="entry name" value="Winged helix-like DNA-binding domain superfamily/Winged helix DNA-binding domain"/>
    <property type="match status" value="1"/>
</dbReference>
<feature type="domain" description="RNA polymerase sigma factor 70 region 4 type 2" evidence="8">
    <location>
        <begin position="121"/>
        <end position="172"/>
    </location>
</feature>
<keyword evidence="2" id="KW-0805">Transcription regulation</keyword>
<reference evidence="9 10" key="1">
    <citation type="submission" date="2016-10" db="EMBL/GenBank/DDBJ databases">
        <title>Draft genome sequences of four alkaliphilic bacteria belonging to the Anaerobacillus genus.</title>
        <authorList>
            <person name="Bassil N.M."/>
            <person name="Lloyd J.R."/>
        </authorList>
    </citation>
    <scope>NUCLEOTIDE SEQUENCE [LARGE SCALE GENOMIC DNA]</scope>
    <source>
        <strain evidence="9 10">DSM 22531</strain>
    </source>
</reference>
<dbReference type="InterPro" id="IPR007627">
    <property type="entry name" value="RNA_pol_sigma70_r2"/>
</dbReference>
<evidence type="ECO:0000256" key="2">
    <source>
        <dbReference type="ARBA" id="ARBA00023015"/>
    </source>
</evidence>
<evidence type="ECO:0000256" key="4">
    <source>
        <dbReference type="ARBA" id="ARBA00023125"/>
    </source>
</evidence>
<evidence type="ECO:0000259" key="7">
    <source>
        <dbReference type="Pfam" id="PF04542"/>
    </source>
</evidence>
<organism evidence="9 10">
    <name type="scientific">Anaerobacillus alkalidiazotrophicus</name>
    <dbReference type="NCBI Taxonomy" id="472963"/>
    <lineage>
        <taxon>Bacteria</taxon>
        <taxon>Bacillati</taxon>
        <taxon>Bacillota</taxon>
        <taxon>Bacilli</taxon>
        <taxon>Bacillales</taxon>
        <taxon>Bacillaceae</taxon>
        <taxon>Anaerobacillus</taxon>
    </lineage>
</organism>
<dbReference type="AlphaFoldDB" id="A0A1S2M9K7"/>
<dbReference type="Pfam" id="PF08281">
    <property type="entry name" value="Sigma70_r4_2"/>
    <property type="match status" value="1"/>
</dbReference>
<dbReference type="InterPro" id="IPR014284">
    <property type="entry name" value="RNA_pol_sigma-70_dom"/>
</dbReference>
<comment type="caution">
    <text evidence="9">The sequence shown here is derived from an EMBL/GenBank/DDBJ whole genome shotgun (WGS) entry which is preliminary data.</text>
</comment>
<keyword evidence="5" id="KW-0804">Transcription</keyword>
<comment type="similarity">
    <text evidence="1">Belongs to the sigma-70 factor family. ECF subfamily.</text>
</comment>
<dbReference type="RefSeq" id="WP_071387915.1">
    <property type="nucleotide sequence ID" value="NZ_MLQS01000001.1"/>
</dbReference>
<dbReference type="GO" id="GO:0003677">
    <property type="term" value="F:DNA binding"/>
    <property type="evidence" value="ECO:0007669"/>
    <property type="project" value="UniProtKB-KW"/>
</dbReference>
<evidence type="ECO:0000313" key="9">
    <source>
        <dbReference type="EMBL" id="OIJ21296.1"/>
    </source>
</evidence>
<dbReference type="SUPFAM" id="SSF88946">
    <property type="entry name" value="Sigma2 domain of RNA polymerase sigma factors"/>
    <property type="match status" value="1"/>
</dbReference>
<dbReference type="PANTHER" id="PTHR43133:SF8">
    <property type="entry name" value="RNA POLYMERASE SIGMA FACTOR HI_1459-RELATED"/>
    <property type="match status" value="1"/>
</dbReference>
<dbReference type="Gene3D" id="1.10.1740.10">
    <property type="match status" value="1"/>
</dbReference>
<keyword evidence="6" id="KW-0175">Coiled coil</keyword>
<proteinExistence type="inferred from homology"/>
<dbReference type="InterPro" id="IPR013324">
    <property type="entry name" value="RNA_pol_sigma_r3/r4-like"/>
</dbReference>
<dbReference type="PANTHER" id="PTHR43133">
    <property type="entry name" value="RNA POLYMERASE ECF-TYPE SIGMA FACTO"/>
    <property type="match status" value="1"/>
</dbReference>
<dbReference type="InterPro" id="IPR036388">
    <property type="entry name" value="WH-like_DNA-bd_sf"/>
</dbReference>
<name>A0A1S2M9K7_9BACI</name>
<keyword evidence="4" id="KW-0238">DNA-binding</keyword>
<dbReference type="STRING" id="472963.BKP45_00490"/>
<feature type="coiled-coil region" evidence="6">
    <location>
        <begin position="88"/>
        <end position="115"/>
    </location>
</feature>
<dbReference type="InterPro" id="IPR039425">
    <property type="entry name" value="RNA_pol_sigma-70-like"/>
</dbReference>
<dbReference type="InterPro" id="IPR013249">
    <property type="entry name" value="RNA_pol_sigma70_r4_t2"/>
</dbReference>
<dbReference type="Proteomes" id="UP000180057">
    <property type="component" value="Unassembled WGS sequence"/>
</dbReference>
<evidence type="ECO:0000256" key="3">
    <source>
        <dbReference type="ARBA" id="ARBA00023082"/>
    </source>
</evidence>
<dbReference type="GO" id="GO:0006352">
    <property type="term" value="P:DNA-templated transcription initiation"/>
    <property type="evidence" value="ECO:0007669"/>
    <property type="project" value="InterPro"/>
</dbReference>
<dbReference type="Pfam" id="PF04542">
    <property type="entry name" value="Sigma70_r2"/>
    <property type="match status" value="1"/>
</dbReference>
<dbReference type="SUPFAM" id="SSF88659">
    <property type="entry name" value="Sigma3 and sigma4 domains of RNA polymerase sigma factors"/>
    <property type="match status" value="1"/>
</dbReference>
<evidence type="ECO:0000256" key="5">
    <source>
        <dbReference type="ARBA" id="ARBA00023163"/>
    </source>
</evidence>
<keyword evidence="10" id="KW-1185">Reference proteome</keyword>
<accession>A0A1S2M9K7</accession>
<dbReference type="EMBL" id="MLQS01000001">
    <property type="protein sequence ID" value="OIJ21296.1"/>
    <property type="molecule type" value="Genomic_DNA"/>
</dbReference>
<dbReference type="CDD" id="cd06171">
    <property type="entry name" value="Sigma70_r4"/>
    <property type="match status" value="1"/>
</dbReference>
<evidence type="ECO:0000256" key="1">
    <source>
        <dbReference type="ARBA" id="ARBA00010641"/>
    </source>
</evidence>
<evidence type="ECO:0000256" key="6">
    <source>
        <dbReference type="SAM" id="Coils"/>
    </source>
</evidence>
<protein>
    <submittedName>
        <fullName evidence="9">RNA polymerase subunit sigma</fullName>
    </submittedName>
</protein>
<dbReference type="NCBIfam" id="TIGR02937">
    <property type="entry name" value="sigma70-ECF"/>
    <property type="match status" value="1"/>
</dbReference>
<sequence>MQSDESLVEEIKSGSQAAMEVLVKKHYRNIFAYTYRKVGDYHLAYDMTQEIFIKMVKSIASYNGQGKFQHWLLKIAVNHCRDYYRSSAYRYKDELNEVDNQLKDDRENVEDLLSKKLDSVKVKEAVNQLPDYQREAIILKFYQDLKIRQIAELTEAKESTVKSRLKQGIDKLKLLLKGGDEDEQSQPNQQNRLR</sequence>
<dbReference type="InterPro" id="IPR013325">
    <property type="entry name" value="RNA_pol_sigma_r2"/>
</dbReference>
<dbReference type="OrthoDB" id="9785675at2"/>
<evidence type="ECO:0000259" key="8">
    <source>
        <dbReference type="Pfam" id="PF08281"/>
    </source>
</evidence>
<evidence type="ECO:0000313" key="10">
    <source>
        <dbReference type="Proteomes" id="UP000180057"/>
    </source>
</evidence>
<keyword evidence="3" id="KW-0731">Sigma factor</keyword>
<feature type="domain" description="RNA polymerase sigma-70 region 2" evidence="7">
    <location>
        <begin position="22"/>
        <end position="87"/>
    </location>
</feature>
<gene>
    <name evidence="9" type="ORF">BKP45_00490</name>
</gene>